<evidence type="ECO:0000313" key="3">
    <source>
        <dbReference type="Proteomes" id="UP001162131"/>
    </source>
</evidence>
<name>A0AAU9J642_9CILI</name>
<dbReference type="Proteomes" id="UP001162131">
    <property type="component" value="Unassembled WGS sequence"/>
</dbReference>
<accession>A0AAU9J642</accession>
<proteinExistence type="predicted"/>
<feature type="coiled-coil region" evidence="1">
    <location>
        <begin position="625"/>
        <end position="652"/>
    </location>
</feature>
<dbReference type="AlphaFoldDB" id="A0AAU9J642"/>
<organism evidence="2 3">
    <name type="scientific">Blepharisma stoltei</name>
    <dbReference type="NCBI Taxonomy" id="1481888"/>
    <lineage>
        <taxon>Eukaryota</taxon>
        <taxon>Sar</taxon>
        <taxon>Alveolata</taxon>
        <taxon>Ciliophora</taxon>
        <taxon>Postciliodesmatophora</taxon>
        <taxon>Heterotrichea</taxon>
        <taxon>Heterotrichida</taxon>
        <taxon>Blepharismidae</taxon>
        <taxon>Blepharisma</taxon>
    </lineage>
</organism>
<sequence length="736" mass="85364">MVDHFIKELKEKEAILDTRLIEWVHKIHPVNQFIRKNFTDPNYESQILNKNNKMAAYRKGLVSEMLGKRQAVSLVSSPTKMKKTWISRPKSGKAVNKHREMELIQQIKFETKNSITELLGSGVNLYKGIAEISSHFKIHTNMPETLIFGYGFDSPTLLYTNDDGILQAQQKLSISQIEIVIQILETWRLCNYSGVACPLCIVITPNSQYNKIVMRENELKYEIKNSYKNDLIIQRYILPKGRKASKIRIVWTSKDLKIYKITNIDRMDGKKEQNPLDSVYYINKTIDTRKKYGSEGTPLTNHIKVSKNNLEQYNKLLENVEILITKEKKTKSTTHSSEQKSRDAGWFEHDYDDKAKNFPSKLLNKSMFDQHPSKGIHKKSNSSQKIKSADEDLHAYIKDSILGFSPPVTIKKLYQNLFKIPHLAEEDEEFSCDGCDFSHNFGNKLRNMYCTDFLDPDKSAIYEIKCIKSYEKAIKQLHEVRKAVNSFLVQKENKTLSQLVLDFAEDQSNNFYFLKIKAFQCEQKINKTIHQKQKNLSFICQGKHCSNSVSDSQFFGNDSLNFTTDFDKSGKFLILRGNMIDDKNEEKDLSQMLNPRLYERVPVCRNCYNTYKLRDKGNISQYQKTILLTKNKEKKQKNIEQLIEEINPLIAEKCTESSNTDFLLKRSESLPFRRQAKAVKSEVSQPPCQTKLNKVKSSLLSPKSTQAIYFKKKMIEIRQAANELEFPTHLNKTSLI</sequence>
<reference evidence="2" key="1">
    <citation type="submission" date="2021-09" db="EMBL/GenBank/DDBJ databases">
        <authorList>
            <consortium name="AG Swart"/>
            <person name="Singh M."/>
            <person name="Singh A."/>
            <person name="Seah K."/>
            <person name="Emmerich C."/>
        </authorList>
    </citation>
    <scope>NUCLEOTIDE SEQUENCE</scope>
    <source>
        <strain evidence="2">ATCC30299</strain>
    </source>
</reference>
<protein>
    <submittedName>
        <fullName evidence="2">Uncharacterized protein</fullName>
    </submittedName>
</protein>
<evidence type="ECO:0000256" key="1">
    <source>
        <dbReference type="SAM" id="Coils"/>
    </source>
</evidence>
<comment type="caution">
    <text evidence="2">The sequence shown here is derived from an EMBL/GenBank/DDBJ whole genome shotgun (WGS) entry which is preliminary data.</text>
</comment>
<feature type="coiled-coil region" evidence="1">
    <location>
        <begin position="303"/>
        <end position="330"/>
    </location>
</feature>
<keyword evidence="1" id="KW-0175">Coiled coil</keyword>
<keyword evidence="3" id="KW-1185">Reference proteome</keyword>
<gene>
    <name evidence="2" type="ORF">BSTOLATCC_MIC18456</name>
</gene>
<evidence type="ECO:0000313" key="2">
    <source>
        <dbReference type="EMBL" id="CAG9317202.1"/>
    </source>
</evidence>
<dbReference type="EMBL" id="CAJZBQ010000018">
    <property type="protein sequence ID" value="CAG9317202.1"/>
    <property type="molecule type" value="Genomic_DNA"/>
</dbReference>